<feature type="transmembrane region" description="Helical" evidence="6">
    <location>
        <begin position="126"/>
        <end position="143"/>
    </location>
</feature>
<evidence type="ECO:0000256" key="2">
    <source>
        <dbReference type="ARBA" id="ARBA00022475"/>
    </source>
</evidence>
<evidence type="ECO:0000256" key="3">
    <source>
        <dbReference type="ARBA" id="ARBA00022676"/>
    </source>
</evidence>
<dbReference type="STRING" id="1798652.A3A43_00185"/>
<evidence type="ECO:0000256" key="1">
    <source>
        <dbReference type="ARBA" id="ARBA00004236"/>
    </source>
</evidence>
<dbReference type="InterPro" id="IPR029044">
    <property type="entry name" value="Nucleotide-diphossugar_trans"/>
</dbReference>
<keyword evidence="5 6" id="KW-0472">Membrane</keyword>
<evidence type="ECO:0000259" key="7">
    <source>
        <dbReference type="Pfam" id="PF00535"/>
    </source>
</evidence>
<dbReference type="SUPFAM" id="SSF53448">
    <property type="entry name" value="Nucleotide-diphospho-sugar transferases"/>
    <property type="match status" value="1"/>
</dbReference>
<dbReference type="PANTHER" id="PTHR43646">
    <property type="entry name" value="GLYCOSYLTRANSFERASE"/>
    <property type="match status" value="1"/>
</dbReference>
<dbReference type="Proteomes" id="UP000178495">
    <property type="component" value="Unassembled WGS sequence"/>
</dbReference>
<reference evidence="8 9" key="1">
    <citation type="journal article" date="2016" name="Nat. Commun.">
        <title>Thousands of microbial genomes shed light on interconnected biogeochemical processes in an aquifer system.</title>
        <authorList>
            <person name="Anantharaman K."/>
            <person name="Brown C.T."/>
            <person name="Hug L.A."/>
            <person name="Sharon I."/>
            <person name="Castelle C.J."/>
            <person name="Probst A.J."/>
            <person name="Thomas B.C."/>
            <person name="Singh A."/>
            <person name="Wilkins M.J."/>
            <person name="Karaoz U."/>
            <person name="Brodie E.L."/>
            <person name="Williams K.H."/>
            <person name="Hubbard S.S."/>
            <person name="Banfield J.F."/>
        </authorList>
    </citation>
    <scope>NUCLEOTIDE SEQUENCE [LARGE SCALE GENOMIC DNA]</scope>
</reference>
<protein>
    <submittedName>
        <fullName evidence="8">Glycosyl transferase family 2</fullName>
    </submittedName>
</protein>
<comment type="caution">
    <text evidence="8">The sequence shown here is derived from an EMBL/GenBank/DDBJ whole genome shotgun (WGS) entry which is preliminary data.</text>
</comment>
<evidence type="ECO:0000313" key="8">
    <source>
        <dbReference type="EMBL" id="OGZ01269.1"/>
    </source>
</evidence>
<gene>
    <name evidence="8" type="ORF">A3A43_00185</name>
</gene>
<dbReference type="Gene3D" id="3.90.550.10">
    <property type="entry name" value="Spore Coat Polysaccharide Biosynthesis Protein SpsA, Chain A"/>
    <property type="match status" value="1"/>
</dbReference>
<dbReference type="InterPro" id="IPR001173">
    <property type="entry name" value="Glyco_trans_2-like"/>
</dbReference>
<evidence type="ECO:0000256" key="6">
    <source>
        <dbReference type="SAM" id="Phobius"/>
    </source>
</evidence>
<comment type="subcellular location">
    <subcellularLocation>
        <location evidence="1">Cell membrane</location>
    </subcellularLocation>
</comment>
<name>A0A1G2CIS4_9BACT</name>
<keyword evidence="2" id="KW-1003">Cell membrane</keyword>
<keyword evidence="3" id="KW-0328">Glycosyltransferase</keyword>
<keyword evidence="6" id="KW-1133">Transmembrane helix</keyword>
<keyword evidence="4 8" id="KW-0808">Transferase</keyword>
<evidence type="ECO:0000313" key="9">
    <source>
        <dbReference type="Proteomes" id="UP000178495"/>
    </source>
</evidence>
<dbReference type="GO" id="GO:0005886">
    <property type="term" value="C:plasma membrane"/>
    <property type="evidence" value="ECO:0007669"/>
    <property type="project" value="UniProtKB-SubCell"/>
</dbReference>
<evidence type="ECO:0000256" key="4">
    <source>
        <dbReference type="ARBA" id="ARBA00022679"/>
    </source>
</evidence>
<feature type="domain" description="Glycosyltransferase 2-like" evidence="7">
    <location>
        <begin position="4"/>
        <end position="168"/>
    </location>
</feature>
<proteinExistence type="predicted"/>
<sequence length="245" mass="27613">MKLSFVIPAYNEEAYIGKCLGSIERELRGARYDAEVIVVNNASTDRTKTIAKGFAGVRIVDEPTKGIVWARRAGLRAAAGELIANIDADAVLPRGWLANVLREFEKNPALICLSGPHVYYDLSKSARFFVAVFYGLGFLFYLLNRFVLRIGSLVQGGNFVVKRWALERIGGYDTTINFYGEDTDIARRLHTIGPVKFTFGLPIYISGRRLAREGILRTGLRYAINFFWVTFRKRPFDTTSTDIRP</sequence>
<evidence type="ECO:0000256" key="5">
    <source>
        <dbReference type="ARBA" id="ARBA00023136"/>
    </source>
</evidence>
<dbReference type="AlphaFoldDB" id="A0A1G2CIS4"/>
<dbReference type="GO" id="GO:0016757">
    <property type="term" value="F:glycosyltransferase activity"/>
    <property type="evidence" value="ECO:0007669"/>
    <property type="project" value="UniProtKB-KW"/>
</dbReference>
<organism evidence="8 9">
    <name type="scientific">Candidatus Liptonbacteria bacterium RIFCSPLOWO2_01_FULL_56_20</name>
    <dbReference type="NCBI Taxonomy" id="1798652"/>
    <lineage>
        <taxon>Bacteria</taxon>
        <taxon>Candidatus Liptoniibacteriota</taxon>
    </lineage>
</organism>
<dbReference type="Pfam" id="PF00535">
    <property type="entry name" value="Glycos_transf_2"/>
    <property type="match status" value="1"/>
</dbReference>
<dbReference type="EMBL" id="MHLC01000016">
    <property type="protein sequence ID" value="OGZ01269.1"/>
    <property type="molecule type" value="Genomic_DNA"/>
</dbReference>
<accession>A0A1G2CIS4</accession>
<keyword evidence="6" id="KW-0812">Transmembrane</keyword>
<dbReference type="PANTHER" id="PTHR43646:SF2">
    <property type="entry name" value="GLYCOSYLTRANSFERASE 2-LIKE DOMAIN-CONTAINING PROTEIN"/>
    <property type="match status" value="1"/>
</dbReference>